<dbReference type="Proteomes" id="UP000738325">
    <property type="component" value="Unassembled WGS sequence"/>
</dbReference>
<proteinExistence type="predicted"/>
<feature type="compositionally biased region" description="Polar residues" evidence="1">
    <location>
        <begin position="208"/>
        <end position="219"/>
    </location>
</feature>
<evidence type="ECO:0000256" key="1">
    <source>
        <dbReference type="SAM" id="MobiDB-lite"/>
    </source>
</evidence>
<feature type="region of interest" description="Disordered" evidence="1">
    <location>
        <begin position="120"/>
        <end position="219"/>
    </location>
</feature>
<feature type="region of interest" description="Disordered" evidence="1">
    <location>
        <begin position="1"/>
        <end position="59"/>
    </location>
</feature>
<name>A0A9P6RRV6_9FUNG</name>
<evidence type="ECO:0000313" key="3">
    <source>
        <dbReference type="Proteomes" id="UP000738325"/>
    </source>
</evidence>
<protein>
    <submittedName>
        <fullName evidence="2">Uncharacterized protein</fullName>
    </submittedName>
</protein>
<accession>A0A9P6RRV6</accession>
<dbReference type="EMBL" id="JAAAIP010000051">
    <property type="protein sequence ID" value="KAG0327635.1"/>
    <property type="molecule type" value="Genomic_DNA"/>
</dbReference>
<sequence length="219" mass="23368">MDFFAQAYNRSESPPPLAKHSPVHSPRSPSEGACRGYGSESNAHLRRASSGLESDVPRHSFPHFQHGMFGHLLHHHDHDSDQDHPVTTVPENSPMHLTTPTTVGTTPVHKNHDFSYFSLGRHTGTAGGGGGGQEHRTENSAEANRASSTRSPVPLGSPVSSPGMNRRTSVSNPCLLNHVNLSGGGVVRPPTMPQSVSYSMNEGDPLSPSLTSPRPGNVL</sequence>
<feature type="compositionally biased region" description="Low complexity" evidence="1">
    <location>
        <begin position="151"/>
        <end position="163"/>
    </location>
</feature>
<keyword evidence="3" id="KW-1185">Reference proteome</keyword>
<organism evidence="2 3">
    <name type="scientific">Dissophora globulifera</name>
    <dbReference type="NCBI Taxonomy" id="979702"/>
    <lineage>
        <taxon>Eukaryota</taxon>
        <taxon>Fungi</taxon>
        <taxon>Fungi incertae sedis</taxon>
        <taxon>Mucoromycota</taxon>
        <taxon>Mortierellomycotina</taxon>
        <taxon>Mortierellomycetes</taxon>
        <taxon>Mortierellales</taxon>
        <taxon>Mortierellaceae</taxon>
        <taxon>Dissophora</taxon>
    </lineage>
</organism>
<comment type="caution">
    <text evidence="2">The sequence shown here is derived from an EMBL/GenBank/DDBJ whole genome shotgun (WGS) entry which is preliminary data.</text>
</comment>
<dbReference type="AlphaFoldDB" id="A0A9P6RRV6"/>
<feature type="compositionally biased region" description="Polar residues" evidence="1">
    <location>
        <begin position="140"/>
        <end position="150"/>
    </location>
</feature>
<evidence type="ECO:0000313" key="2">
    <source>
        <dbReference type="EMBL" id="KAG0327635.1"/>
    </source>
</evidence>
<reference evidence="2" key="1">
    <citation type="journal article" date="2020" name="Fungal Divers.">
        <title>Resolving the Mortierellaceae phylogeny through synthesis of multi-gene phylogenetics and phylogenomics.</title>
        <authorList>
            <person name="Vandepol N."/>
            <person name="Liber J."/>
            <person name="Desiro A."/>
            <person name="Na H."/>
            <person name="Kennedy M."/>
            <person name="Barry K."/>
            <person name="Grigoriev I.V."/>
            <person name="Miller A.N."/>
            <person name="O'Donnell K."/>
            <person name="Stajich J.E."/>
            <person name="Bonito G."/>
        </authorList>
    </citation>
    <scope>NUCLEOTIDE SEQUENCE</scope>
    <source>
        <strain evidence="2">REB-010B</strain>
    </source>
</reference>
<dbReference type="OrthoDB" id="2434372at2759"/>
<gene>
    <name evidence="2" type="ORF">BGZ99_007216</name>
</gene>
<feature type="region of interest" description="Disordered" evidence="1">
    <location>
        <begin position="73"/>
        <end position="95"/>
    </location>
</feature>